<evidence type="ECO:0000313" key="2">
    <source>
        <dbReference type="Proteomes" id="UP001190700"/>
    </source>
</evidence>
<evidence type="ECO:0000313" key="1">
    <source>
        <dbReference type="EMBL" id="KAK3274620.1"/>
    </source>
</evidence>
<protein>
    <submittedName>
        <fullName evidence="1">Uncharacterized protein</fullName>
    </submittedName>
</protein>
<accession>A0AAE0GAZ6</accession>
<dbReference type="AlphaFoldDB" id="A0AAE0GAZ6"/>
<sequence length="269" mass="30133">MKSPLALRRLSSCFHPDKEGEFMELGSPRELKWAQRAEKAHLAEEQQRHVLGCALGIPVVTAVGAPQKTNISKIGKEHATHAVRLVPPPKDTLAANQAESSSSKDNQKIPSTFRANKIEDWEQFDSEVCTSTASYNTADWSSHECSLYEEVHKDEEVSREIGLENSSREVLAEEARDEKPSKVPFAEDDTEYWWSFAGQQAAISETKGVELSGGEVWEVKRKGRLTRCVRWVKSRSGKLKALLVPRTFKSIAKGQQPDTSQKSQGVWKK</sequence>
<comment type="caution">
    <text evidence="1">The sequence shown here is derived from an EMBL/GenBank/DDBJ whole genome shotgun (WGS) entry which is preliminary data.</text>
</comment>
<keyword evidence="2" id="KW-1185">Reference proteome</keyword>
<proteinExistence type="predicted"/>
<reference evidence="1 2" key="1">
    <citation type="journal article" date="2015" name="Genome Biol. Evol.">
        <title>Comparative Genomics of a Bacterivorous Green Alga Reveals Evolutionary Causalities and Consequences of Phago-Mixotrophic Mode of Nutrition.</title>
        <authorList>
            <person name="Burns J.A."/>
            <person name="Paasch A."/>
            <person name="Narechania A."/>
            <person name="Kim E."/>
        </authorList>
    </citation>
    <scope>NUCLEOTIDE SEQUENCE [LARGE SCALE GENOMIC DNA]</scope>
    <source>
        <strain evidence="1 2">PLY_AMNH</strain>
    </source>
</reference>
<gene>
    <name evidence="1" type="ORF">CYMTET_17207</name>
</gene>
<organism evidence="1 2">
    <name type="scientific">Cymbomonas tetramitiformis</name>
    <dbReference type="NCBI Taxonomy" id="36881"/>
    <lineage>
        <taxon>Eukaryota</taxon>
        <taxon>Viridiplantae</taxon>
        <taxon>Chlorophyta</taxon>
        <taxon>Pyramimonadophyceae</taxon>
        <taxon>Pyramimonadales</taxon>
        <taxon>Pyramimonadaceae</taxon>
        <taxon>Cymbomonas</taxon>
    </lineage>
</organism>
<name>A0AAE0GAZ6_9CHLO</name>
<dbReference type="Proteomes" id="UP001190700">
    <property type="component" value="Unassembled WGS sequence"/>
</dbReference>
<dbReference type="EMBL" id="LGRX02007626">
    <property type="protein sequence ID" value="KAK3274620.1"/>
    <property type="molecule type" value="Genomic_DNA"/>
</dbReference>